<protein>
    <submittedName>
        <fullName evidence="1">Uncharacterized protein</fullName>
    </submittedName>
</protein>
<comment type="caution">
    <text evidence="1">The sequence shown here is derived from an EMBL/GenBank/DDBJ whole genome shotgun (WGS) entry which is preliminary data.</text>
</comment>
<gene>
    <name evidence="1" type="ORF">B0T21DRAFT_184830</name>
</gene>
<dbReference type="AlphaFoldDB" id="A0AA40BJE8"/>
<name>A0AA40BJE8_9PEZI</name>
<sequence length="108" mass="12045">MHLRRPSMTAVWLACRENTRIPRVLFGLFLFEAVLMSHKPVSQRPFLGEIGLLWQRLNVALHGNTLDTPGVSFHTGGSIHQATSVWLLPQTKCKHDVGDILRGPGVLP</sequence>
<reference evidence="1" key="1">
    <citation type="submission" date="2023-06" db="EMBL/GenBank/DDBJ databases">
        <title>Genome-scale phylogeny and comparative genomics of the fungal order Sordariales.</title>
        <authorList>
            <consortium name="Lawrence Berkeley National Laboratory"/>
            <person name="Hensen N."/>
            <person name="Bonometti L."/>
            <person name="Westerberg I."/>
            <person name="Brannstrom I.O."/>
            <person name="Guillou S."/>
            <person name="Cros-Aarteil S."/>
            <person name="Calhoun S."/>
            <person name="Haridas S."/>
            <person name="Kuo A."/>
            <person name="Mondo S."/>
            <person name="Pangilinan J."/>
            <person name="Riley R."/>
            <person name="Labutti K."/>
            <person name="Andreopoulos B."/>
            <person name="Lipzen A."/>
            <person name="Chen C."/>
            <person name="Yanf M."/>
            <person name="Daum C."/>
            <person name="Ng V."/>
            <person name="Clum A."/>
            <person name="Steindorff A."/>
            <person name="Ohm R."/>
            <person name="Martin F."/>
            <person name="Silar P."/>
            <person name="Natvig D."/>
            <person name="Lalanne C."/>
            <person name="Gautier V."/>
            <person name="Ament-Velasquez S.L."/>
            <person name="Kruys A."/>
            <person name="Hutchinson M.I."/>
            <person name="Powell A.J."/>
            <person name="Barry K."/>
            <person name="Miller A.N."/>
            <person name="Grigoriev I.V."/>
            <person name="Debuchy R."/>
            <person name="Gladieux P."/>
            <person name="Thoren M.H."/>
            <person name="Johannesson H."/>
        </authorList>
    </citation>
    <scope>NUCLEOTIDE SEQUENCE</scope>
    <source>
        <strain evidence="1">CBS 540.89</strain>
    </source>
</reference>
<proteinExistence type="predicted"/>
<dbReference type="EMBL" id="JAUKTV010000007">
    <property type="protein sequence ID" value="KAK0735359.1"/>
    <property type="molecule type" value="Genomic_DNA"/>
</dbReference>
<evidence type="ECO:0000313" key="1">
    <source>
        <dbReference type="EMBL" id="KAK0735359.1"/>
    </source>
</evidence>
<organism evidence="1 2">
    <name type="scientific">Apiosordaria backusii</name>
    <dbReference type="NCBI Taxonomy" id="314023"/>
    <lineage>
        <taxon>Eukaryota</taxon>
        <taxon>Fungi</taxon>
        <taxon>Dikarya</taxon>
        <taxon>Ascomycota</taxon>
        <taxon>Pezizomycotina</taxon>
        <taxon>Sordariomycetes</taxon>
        <taxon>Sordariomycetidae</taxon>
        <taxon>Sordariales</taxon>
        <taxon>Lasiosphaeriaceae</taxon>
        <taxon>Apiosordaria</taxon>
    </lineage>
</organism>
<keyword evidence="2" id="KW-1185">Reference proteome</keyword>
<accession>A0AA40BJE8</accession>
<dbReference type="Proteomes" id="UP001172159">
    <property type="component" value="Unassembled WGS sequence"/>
</dbReference>
<evidence type="ECO:0000313" key="2">
    <source>
        <dbReference type="Proteomes" id="UP001172159"/>
    </source>
</evidence>